<protein>
    <submittedName>
        <fullName evidence="2">3-dehydro-L-gulonate 2-dehydrogenase</fullName>
        <ecNumber evidence="2">1.1.1.130</ecNumber>
    </submittedName>
</protein>
<keyword evidence="1 2" id="KW-0560">Oxidoreductase</keyword>
<dbReference type="SUPFAM" id="SSF89733">
    <property type="entry name" value="L-sulfolactate dehydrogenase-like"/>
    <property type="match status" value="1"/>
</dbReference>
<dbReference type="InterPro" id="IPR003767">
    <property type="entry name" value="Malate/L-lactate_DH-like"/>
</dbReference>
<organism evidence="2 3">
    <name type="scientific">Sandaracinomonas limnophila</name>
    <dbReference type="NCBI Taxonomy" id="1862386"/>
    <lineage>
        <taxon>Bacteria</taxon>
        <taxon>Pseudomonadati</taxon>
        <taxon>Bacteroidota</taxon>
        <taxon>Cytophagia</taxon>
        <taxon>Cytophagales</taxon>
        <taxon>Flectobacillaceae</taxon>
        <taxon>Sandaracinomonas</taxon>
    </lineage>
</organism>
<dbReference type="InterPro" id="IPR036111">
    <property type="entry name" value="Mal/L-sulfo/L-lacto_DH-like_sf"/>
</dbReference>
<dbReference type="PANTHER" id="PTHR11091">
    <property type="entry name" value="OXIDOREDUCTASE-RELATED"/>
    <property type="match status" value="1"/>
</dbReference>
<evidence type="ECO:0000313" key="2">
    <source>
        <dbReference type="EMBL" id="RVU23489.1"/>
    </source>
</evidence>
<dbReference type="InterPro" id="IPR043144">
    <property type="entry name" value="Mal/L-sulf/L-lact_DH-like_ah"/>
</dbReference>
<evidence type="ECO:0000313" key="3">
    <source>
        <dbReference type="Proteomes" id="UP000282832"/>
    </source>
</evidence>
<gene>
    <name evidence="2" type="ORF">EOJ36_10440</name>
</gene>
<dbReference type="Proteomes" id="UP000282832">
    <property type="component" value="Unassembled WGS sequence"/>
</dbReference>
<dbReference type="OrthoDB" id="9769447at2"/>
<name>A0A437PMU4_9BACT</name>
<dbReference type="Gene3D" id="3.30.1370.60">
    <property type="entry name" value="Hypothetical oxidoreductase yiak, domain 2"/>
    <property type="match status" value="1"/>
</dbReference>
<dbReference type="EMBL" id="SACY01000005">
    <property type="protein sequence ID" value="RVU23489.1"/>
    <property type="molecule type" value="Genomic_DNA"/>
</dbReference>
<dbReference type="RefSeq" id="WP_127805101.1">
    <property type="nucleotide sequence ID" value="NZ_SACY01000005.1"/>
</dbReference>
<sequence>MRISFEEMVQTIQKAFELAGLSPEKARKCATIHAESSRDGVYSHGLNRVSRFIDYIQQGWIHLEAEPSLEIHLGAIEVYNGNLGPGVLNASFSMHRATEIAKQYGLGLVALNNTNHWMRGGTYGWQAAEKGFIGICWTNTESCMPSWGAMNNNLGNNPFVIAIPRKEGHVVLDMAMSLYSYGKLEVTRQKGQKLPYAGGFDAHGNLTDDPAAIELTRRILPTGYWKGSSLAIVLDLLAGILSKGKTTAEIDKFGKGNSVGLSQVFLAIDPLKIADQNFIDQSLLKTIEHLRNSTSVNETGEILYPGERSLRTRQENLQMGIPVDETIWEKVQKLANKQ</sequence>
<dbReference type="AlphaFoldDB" id="A0A437PMU4"/>
<dbReference type="Gene3D" id="1.10.1530.10">
    <property type="match status" value="1"/>
</dbReference>
<keyword evidence="3" id="KW-1185">Reference proteome</keyword>
<comment type="caution">
    <text evidence="2">The sequence shown here is derived from an EMBL/GenBank/DDBJ whole genome shotgun (WGS) entry which is preliminary data.</text>
</comment>
<dbReference type="PANTHER" id="PTHR11091:SF3">
    <property type="entry name" value="2,3-DIKETO-L-GULONATE REDUCTASE"/>
    <property type="match status" value="1"/>
</dbReference>
<proteinExistence type="predicted"/>
<reference evidence="2 3" key="1">
    <citation type="submission" date="2019-01" db="EMBL/GenBank/DDBJ databases">
        <authorList>
            <person name="Chen W.-M."/>
        </authorList>
    </citation>
    <scope>NUCLEOTIDE SEQUENCE [LARGE SCALE GENOMIC DNA]</scope>
    <source>
        <strain evidence="2 3">FSY-15</strain>
    </source>
</reference>
<dbReference type="InterPro" id="IPR043143">
    <property type="entry name" value="Mal/L-sulf/L-lact_DH-like_NADP"/>
</dbReference>
<dbReference type="NCBIfam" id="NF009750">
    <property type="entry name" value="PRK13260.1"/>
    <property type="match status" value="1"/>
</dbReference>
<accession>A0A437PMU4</accession>
<dbReference type="Pfam" id="PF02615">
    <property type="entry name" value="Ldh_2"/>
    <property type="match status" value="1"/>
</dbReference>
<dbReference type="EC" id="1.1.1.130" evidence="2"/>
<dbReference type="GO" id="GO:0047559">
    <property type="term" value="F:3-dehydro-L-gulonate 2-dehydrogenase activity"/>
    <property type="evidence" value="ECO:0007669"/>
    <property type="project" value="UniProtKB-EC"/>
</dbReference>
<evidence type="ECO:0000256" key="1">
    <source>
        <dbReference type="ARBA" id="ARBA00023002"/>
    </source>
</evidence>